<accession>I5BZV9</accession>
<comment type="caution">
    <text evidence="2">The sequence shown here is derived from an EMBL/GenBank/DDBJ whole genome shotgun (WGS) entry which is preliminary data.</text>
</comment>
<dbReference type="Pfam" id="PF20245">
    <property type="entry name" value="DUF6600"/>
    <property type="match status" value="1"/>
</dbReference>
<dbReference type="STRING" id="1189621.A3SI_14424"/>
<proteinExistence type="predicted"/>
<feature type="compositionally biased region" description="Low complexity" evidence="1">
    <location>
        <begin position="325"/>
        <end position="351"/>
    </location>
</feature>
<keyword evidence="3" id="KW-1185">Reference proteome</keyword>
<evidence type="ECO:0000256" key="1">
    <source>
        <dbReference type="SAM" id="MobiDB-lite"/>
    </source>
</evidence>
<gene>
    <name evidence="2" type="ORF">A3SI_14424</name>
</gene>
<evidence type="ECO:0008006" key="4">
    <source>
        <dbReference type="Google" id="ProtNLM"/>
    </source>
</evidence>
<reference evidence="2 3" key="1">
    <citation type="submission" date="2012-05" db="EMBL/GenBank/DDBJ databases">
        <title>Genome sequence of Nitritalea halalkaliphila LW7.</title>
        <authorList>
            <person name="Jangir P.K."/>
            <person name="Singh A."/>
            <person name="Shivaji S."/>
            <person name="Sharma R."/>
        </authorList>
    </citation>
    <scope>NUCLEOTIDE SEQUENCE [LARGE SCALE GENOMIC DNA]</scope>
    <source>
        <strain evidence="2 3">LW7</strain>
    </source>
</reference>
<feature type="region of interest" description="Disordered" evidence="1">
    <location>
        <begin position="233"/>
        <end position="351"/>
    </location>
</feature>
<dbReference type="PATRIC" id="fig|1189621.3.peg.3006"/>
<name>I5BZV9_9BACT</name>
<sequence>MKKQIVIRLLLILGLGMGVILQSEARQAVGVNFQVFYQELSPYGDWVIDPTHGYIWIPNVRGNFQPYVTNGYWAMTEFGNTWVSQYPWGWAPFHYGRWFWDDFYGWAWVPGYEWAPAWVSWRQGGGHFGWAPLGPGLNVTVFTGIPTNHWVFVPRRRFYHRNFHRHFVGPTQVVNIYQNTTIINHTTVYNNATFFSGPSRQEIRQATNQNVPVYQVRQARRAGQTQVGNNAIEVYRPNLTTTRGGAAARPSQAVSREEFRSRQQPRQSAPNAAIAGGSSDRSRNAAREAAAPSSGRAAQRDAVYNGTQGGTQSAAPTSRQRAREQQQLQQQRNARGQQQAAPPAQQAVSSRQLLLPSREAVSRLLLRHSRPSAAGSSSCRAEKPSAGCPSGTAAQLWGHSKPQQWEFFLSE</sequence>
<dbReference type="AlphaFoldDB" id="I5BZV9"/>
<protein>
    <recommendedName>
        <fullName evidence="4">Prolin-rich transmembrane protein</fullName>
    </recommendedName>
</protein>
<evidence type="ECO:0000313" key="3">
    <source>
        <dbReference type="Proteomes" id="UP000005551"/>
    </source>
</evidence>
<organism evidence="2 3">
    <name type="scientific">Nitritalea halalkaliphila LW7</name>
    <dbReference type="NCBI Taxonomy" id="1189621"/>
    <lineage>
        <taxon>Bacteria</taxon>
        <taxon>Pseudomonadati</taxon>
        <taxon>Bacteroidota</taxon>
        <taxon>Cytophagia</taxon>
        <taxon>Cytophagales</taxon>
        <taxon>Cyclobacteriaceae</taxon>
        <taxon>Nitritalea</taxon>
    </lineage>
</organism>
<dbReference type="EMBL" id="AJYA01000034">
    <property type="protein sequence ID" value="EIM75111.1"/>
    <property type="molecule type" value="Genomic_DNA"/>
</dbReference>
<evidence type="ECO:0000313" key="2">
    <source>
        <dbReference type="EMBL" id="EIM75111.1"/>
    </source>
</evidence>
<dbReference type="InterPro" id="IPR046535">
    <property type="entry name" value="DUF6600"/>
</dbReference>
<dbReference type="RefSeq" id="WP_009056117.1">
    <property type="nucleotide sequence ID" value="NZ_AJYA01000034.1"/>
</dbReference>
<dbReference type="OrthoDB" id="5485224at2"/>
<dbReference type="Proteomes" id="UP000005551">
    <property type="component" value="Unassembled WGS sequence"/>
</dbReference>
<feature type="region of interest" description="Disordered" evidence="1">
    <location>
        <begin position="368"/>
        <end position="395"/>
    </location>
</feature>